<dbReference type="PANTHER" id="PTHR40624">
    <property type="entry name" value="BIOSYNTHESIS MONOOXYGENASE, PUTATIVE (AFU_ORTHOLOGUE AFUA_1G12025)-RELATED"/>
    <property type="match status" value="1"/>
</dbReference>
<dbReference type="PANTHER" id="PTHR40624:SF1">
    <property type="entry name" value="BIOSYNTHESIS MONOOXYGENASE, PUTATIVE (AFU_ORTHOLOGUE AFUA_1G12025)-RELATED"/>
    <property type="match status" value="1"/>
</dbReference>
<reference evidence="2" key="1">
    <citation type="submission" date="2020-04" db="EMBL/GenBank/DDBJ databases">
        <title>Draft genome resource of the tomato pathogen Pseudocercospora fuligena.</title>
        <authorList>
            <person name="Zaccaron A."/>
        </authorList>
    </citation>
    <scope>NUCLEOTIDE SEQUENCE</scope>
    <source>
        <strain evidence="2">PF001</strain>
    </source>
</reference>
<evidence type="ECO:0000259" key="1">
    <source>
        <dbReference type="Pfam" id="PF03992"/>
    </source>
</evidence>
<dbReference type="SUPFAM" id="SSF54909">
    <property type="entry name" value="Dimeric alpha+beta barrel"/>
    <property type="match status" value="1"/>
</dbReference>
<comment type="caution">
    <text evidence="2">The sequence shown here is derived from an EMBL/GenBank/DDBJ whole genome shotgun (WGS) entry which is preliminary data.</text>
</comment>
<dbReference type="AlphaFoldDB" id="A0A8H6RLH5"/>
<dbReference type="OrthoDB" id="10011777at2759"/>
<feature type="domain" description="ABM" evidence="1">
    <location>
        <begin position="8"/>
        <end position="81"/>
    </location>
</feature>
<proteinExistence type="predicted"/>
<dbReference type="Gene3D" id="3.30.70.100">
    <property type="match status" value="1"/>
</dbReference>
<protein>
    <recommendedName>
        <fullName evidence="1">ABM domain-containing protein</fullName>
    </recommendedName>
</protein>
<dbReference type="Proteomes" id="UP000660729">
    <property type="component" value="Unassembled WGS sequence"/>
</dbReference>
<gene>
    <name evidence="2" type="ORF">HII31_05604</name>
</gene>
<evidence type="ECO:0000313" key="3">
    <source>
        <dbReference type="Proteomes" id="UP000660729"/>
    </source>
</evidence>
<evidence type="ECO:0000313" key="2">
    <source>
        <dbReference type="EMBL" id="KAF7193043.1"/>
    </source>
</evidence>
<organism evidence="2 3">
    <name type="scientific">Pseudocercospora fuligena</name>
    <dbReference type="NCBI Taxonomy" id="685502"/>
    <lineage>
        <taxon>Eukaryota</taxon>
        <taxon>Fungi</taxon>
        <taxon>Dikarya</taxon>
        <taxon>Ascomycota</taxon>
        <taxon>Pezizomycotina</taxon>
        <taxon>Dothideomycetes</taxon>
        <taxon>Dothideomycetidae</taxon>
        <taxon>Mycosphaerellales</taxon>
        <taxon>Mycosphaerellaceae</taxon>
        <taxon>Pseudocercospora</taxon>
    </lineage>
</organism>
<keyword evidence="3" id="KW-1185">Reference proteome</keyword>
<name>A0A8H6RLH5_9PEZI</name>
<dbReference type="Pfam" id="PF03992">
    <property type="entry name" value="ABM"/>
    <property type="match status" value="1"/>
</dbReference>
<sequence>MSSPEEVHILAILYAKPEKMSRLQELMQAMIKTVHDTEPHTVRYMMTKQIDTEIPAIHMIETYKTKESAEAHTQTEHFKSLFAAFDEENIFAKPPYLAFTKIAGGFDLHHKLI</sequence>
<dbReference type="EMBL" id="JABCIY010000096">
    <property type="protein sequence ID" value="KAF7193043.1"/>
    <property type="molecule type" value="Genomic_DNA"/>
</dbReference>
<dbReference type="InterPro" id="IPR007138">
    <property type="entry name" value="ABM_dom"/>
</dbReference>
<dbReference type="InterPro" id="IPR011008">
    <property type="entry name" value="Dimeric_a/b-barrel"/>
</dbReference>
<accession>A0A8H6RLH5</accession>